<dbReference type="OrthoDB" id="2592645at2"/>
<dbReference type="CDD" id="cd07377">
    <property type="entry name" value="WHTH_GntR"/>
    <property type="match status" value="1"/>
</dbReference>
<evidence type="ECO:0000256" key="1">
    <source>
        <dbReference type="ARBA" id="ARBA00023015"/>
    </source>
</evidence>
<evidence type="ECO:0000259" key="4">
    <source>
        <dbReference type="PROSITE" id="PS50949"/>
    </source>
</evidence>
<protein>
    <submittedName>
        <fullName evidence="5">GntR family transcriptional regulator</fullName>
    </submittedName>
</protein>
<dbReference type="InterPro" id="IPR008920">
    <property type="entry name" value="TF_FadR/GntR_C"/>
</dbReference>
<dbReference type="AlphaFoldDB" id="A0A417YNS6"/>
<keyword evidence="1" id="KW-0805">Transcription regulation</keyword>
<evidence type="ECO:0000313" key="6">
    <source>
        <dbReference type="Proteomes" id="UP000285456"/>
    </source>
</evidence>
<dbReference type="SMART" id="SM00895">
    <property type="entry name" value="FCD"/>
    <property type="match status" value="1"/>
</dbReference>
<accession>A0A417YNS6</accession>
<gene>
    <name evidence="5" type="ORF">D1B32_01120</name>
</gene>
<name>A0A417YNS6_9BACI</name>
<dbReference type="PANTHER" id="PTHR43537:SF24">
    <property type="entry name" value="GLUCONATE OPERON TRANSCRIPTIONAL REPRESSOR"/>
    <property type="match status" value="1"/>
</dbReference>
<evidence type="ECO:0000313" key="5">
    <source>
        <dbReference type="EMBL" id="RHW35248.1"/>
    </source>
</evidence>
<dbReference type="InterPro" id="IPR000524">
    <property type="entry name" value="Tscrpt_reg_HTH_GntR"/>
</dbReference>
<dbReference type="InterPro" id="IPR011711">
    <property type="entry name" value="GntR_C"/>
</dbReference>
<comment type="caution">
    <text evidence="5">The sequence shown here is derived from an EMBL/GenBank/DDBJ whole genome shotgun (WGS) entry which is preliminary data.</text>
</comment>
<dbReference type="Pfam" id="PF00392">
    <property type="entry name" value="GntR"/>
    <property type="match status" value="1"/>
</dbReference>
<dbReference type="Gene3D" id="1.10.10.10">
    <property type="entry name" value="Winged helix-like DNA-binding domain superfamily/Winged helix DNA-binding domain"/>
    <property type="match status" value="1"/>
</dbReference>
<dbReference type="PROSITE" id="PS50949">
    <property type="entry name" value="HTH_GNTR"/>
    <property type="match status" value="1"/>
</dbReference>
<dbReference type="PANTHER" id="PTHR43537">
    <property type="entry name" value="TRANSCRIPTIONAL REGULATOR, GNTR FAMILY"/>
    <property type="match status" value="1"/>
</dbReference>
<evidence type="ECO:0000256" key="3">
    <source>
        <dbReference type="ARBA" id="ARBA00023163"/>
    </source>
</evidence>
<dbReference type="Proteomes" id="UP000285456">
    <property type="component" value="Unassembled WGS sequence"/>
</dbReference>
<proteinExistence type="predicted"/>
<dbReference type="GO" id="GO:0003677">
    <property type="term" value="F:DNA binding"/>
    <property type="evidence" value="ECO:0007669"/>
    <property type="project" value="UniProtKB-KW"/>
</dbReference>
<keyword evidence="3" id="KW-0804">Transcription</keyword>
<dbReference type="Pfam" id="PF07729">
    <property type="entry name" value="FCD"/>
    <property type="match status" value="1"/>
</dbReference>
<dbReference type="SUPFAM" id="SSF48008">
    <property type="entry name" value="GntR ligand-binding domain-like"/>
    <property type="match status" value="1"/>
</dbReference>
<dbReference type="InterPro" id="IPR036388">
    <property type="entry name" value="WH-like_DNA-bd_sf"/>
</dbReference>
<feature type="domain" description="HTH gntR-type" evidence="4">
    <location>
        <begin position="6"/>
        <end position="73"/>
    </location>
</feature>
<dbReference type="SUPFAM" id="SSF46785">
    <property type="entry name" value="Winged helix' DNA-binding domain"/>
    <property type="match status" value="1"/>
</dbReference>
<reference evidence="5 6" key="1">
    <citation type="journal article" date="2007" name="Int. J. Syst. Evol. Microbiol.">
        <title>Oceanobacillus profundus sp. nov., isolated from a deep-sea sediment core.</title>
        <authorList>
            <person name="Kim Y.G."/>
            <person name="Choi D.H."/>
            <person name="Hyun S."/>
            <person name="Cho B.C."/>
        </authorList>
    </citation>
    <scope>NUCLEOTIDE SEQUENCE [LARGE SCALE GENOMIC DNA]</scope>
    <source>
        <strain evidence="5 6">DSM 18246</strain>
    </source>
</reference>
<dbReference type="InterPro" id="IPR036390">
    <property type="entry name" value="WH_DNA-bd_sf"/>
</dbReference>
<dbReference type="GO" id="GO:0003700">
    <property type="term" value="F:DNA-binding transcription factor activity"/>
    <property type="evidence" value="ECO:0007669"/>
    <property type="project" value="InterPro"/>
</dbReference>
<organism evidence="5 6">
    <name type="scientific">Oceanobacillus profundus</name>
    <dbReference type="NCBI Taxonomy" id="372463"/>
    <lineage>
        <taxon>Bacteria</taxon>
        <taxon>Bacillati</taxon>
        <taxon>Bacillota</taxon>
        <taxon>Bacilli</taxon>
        <taxon>Bacillales</taxon>
        <taxon>Bacillaceae</taxon>
        <taxon>Oceanobacillus</taxon>
    </lineage>
</organism>
<dbReference type="Gene3D" id="1.20.120.530">
    <property type="entry name" value="GntR ligand-binding domain-like"/>
    <property type="match status" value="1"/>
</dbReference>
<keyword evidence="2" id="KW-0238">DNA-binding</keyword>
<evidence type="ECO:0000256" key="2">
    <source>
        <dbReference type="ARBA" id="ARBA00023125"/>
    </source>
</evidence>
<dbReference type="EMBL" id="QWEH01000001">
    <property type="protein sequence ID" value="RHW35248.1"/>
    <property type="molecule type" value="Genomic_DNA"/>
</dbReference>
<dbReference type="SMART" id="SM00345">
    <property type="entry name" value="HTH_GNTR"/>
    <property type="match status" value="1"/>
</dbReference>
<keyword evidence="6" id="KW-1185">Reference proteome</keyword>
<sequence length="222" mass="25345">MNIGKMHVSEQVLAYLRKEIMLNRYKEGEHLKESQLSSELNVSRGPIREALSKLEAERLVKRLSNGRTVVGKFDIEDIRNLYDSRILLEKHALTQISPEALEKDKHLLYLYIQQMQDSFDNQIRNVDADMEFHALLVGMTSNQSLIQLWHSLNGMIQTLIEVTSTILESRQQEIIEEHLVVVDALAIGEVEKAQELLAQHLKSASDHYCQAVMELNLGGKIG</sequence>
<dbReference type="RefSeq" id="WP_118888401.1">
    <property type="nucleotide sequence ID" value="NZ_PHUT01000001.1"/>
</dbReference>